<keyword evidence="3" id="KW-0732">Signal</keyword>
<keyword evidence="2" id="KW-0812">Transmembrane</keyword>
<protein>
    <submittedName>
        <fullName evidence="4">Uncharacterized protein</fullName>
    </submittedName>
</protein>
<feature type="compositionally biased region" description="Basic and acidic residues" evidence="1">
    <location>
        <begin position="170"/>
        <end position="201"/>
    </location>
</feature>
<keyword evidence="2" id="KW-1133">Transmembrane helix</keyword>
<evidence type="ECO:0000256" key="3">
    <source>
        <dbReference type="SAM" id="SignalP"/>
    </source>
</evidence>
<feature type="compositionally biased region" description="Basic and acidic residues" evidence="1">
    <location>
        <begin position="241"/>
        <end position="265"/>
    </location>
</feature>
<evidence type="ECO:0000313" key="5">
    <source>
        <dbReference type="Proteomes" id="UP001595075"/>
    </source>
</evidence>
<feature type="region of interest" description="Disordered" evidence="1">
    <location>
        <begin position="98"/>
        <end position="117"/>
    </location>
</feature>
<reference evidence="4 5" key="1">
    <citation type="journal article" date="2024" name="Commun. Biol.">
        <title>Comparative genomic analysis of thermophilic fungi reveals convergent evolutionary adaptations and gene losses.</title>
        <authorList>
            <person name="Steindorff A.S."/>
            <person name="Aguilar-Pontes M.V."/>
            <person name="Robinson A.J."/>
            <person name="Andreopoulos B."/>
            <person name="LaButti K."/>
            <person name="Kuo A."/>
            <person name="Mondo S."/>
            <person name="Riley R."/>
            <person name="Otillar R."/>
            <person name="Haridas S."/>
            <person name="Lipzen A."/>
            <person name="Grimwood J."/>
            <person name="Schmutz J."/>
            <person name="Clum A."/>
            <person name="Reid I.D."/>
            <person name="Moisan M.C."/>
            <person name="Butler G."/>
            <person name="Nguyen T.T.M."/>
            <person name="Dewar K."/>
            <person name="Conant G."/>
            <person name="Drula E."/>
            <person name="Henrissat B."/>
            <person name="Hansel C."/>
            <person name="Singer S."/>
            <person name="Hutchinson M.I."/>
            <person name="de Vries R.P."/>
            <person name="Natvig D.O."/>
            <person name="Powell A.J."/>
            <person name="Tsang A."/>
            <person name="Grigoriev I.V."/>
        </authorList>
    </citation>
    <scope>NUCLEOTIDE SEQUENCE [LARGE SCALE GENOMIC DNA]</scope>
    <source>
        <strain evidence="4 5">CBS 494.80</strain>
    </source>
</reference>
<organism evidence="4 5">
    <name type="scientific">Oculimacula yallundae</name>
    <dbReference type="NCBI Taxonomy" id="86028"/>
    <lineage>
        <taxon>Eukaryota</taxon>
        <taxon>Fungi</taxon>
        <taxon>Dikarya</taxon>
        <taxon>Ascomycota</taxon>
        <taxon>Pezizomycotina</taxon>
        <taxon>Leotiomycetes</taxon>
        <taxon>Helotiales</taxon>
        <taxon>Ploettnerulaceae</taxon>
        <taxon>Oculimacula</taxon>
    </lineage>
</organism>
<evidence type="ECO:0000313" key="4">
    <source>
        <dbReference type="EMBL" id="KAL2065284.1"/>
    </source>
</evidence>
<evidence type="ECO:0000256" key="1">
    <source>
        <dbReference type="SAM" id="MobiDB-lite"/>
    </source>
</evidence>
<feature type="compositionally biased region" description="Basic and acidic residues" evidence="1">
    <location>
        <begin position="100"/>
        <end position="115"/>
    </location>
</feature>
<sequence>MRRATLTIKSFITLLLLFLCCYCIFPIGVKAAPGKAFGHKLNHLHPLTQTHTHTHTLTNSRISSQTHNHIHRHQHRRHEYITRTVIFASQTLLPNKYKSRNRDRNVAQVQRRNEEQIDEGAGDTVIEMEVGHETRSQYTLTPDIIIVERVADRTINAVGGIGNTLEDSDEIPKRGERDIVEGGDEKSEMVDETEDHGKGNEAVDMPANAEDDVQKSSTADELDKNDDDDHKHGNSHIQGIQHKENDRDSDDNHQHQELKQDRNYNENDGVNETQKAIIGKLSGLYIQTSGPKCDRDDNVVILVGWMALVGVMGILAIVPAG</sequence>
<dbReference type="Proteomes" id="UP001595075">
    <property type="component" value="Unassembled WGS sequence"/>
</dbReference>
<feature type="signal peptide" evidence="3">
    <location>
        <begin position="1"/>
        <end position="31"/>
    </location>
</feature>
<keyword evidence="5" id="KW-1185">Reference proteome</keyword>
<name>A0ABR4C7M4_9HELO</name>
<gene>
    <name evidence="4" type="ORF">VTL71DRAFT_2953</name>
</gene>
<dbReference type="EMBL" id="JAZHXI010000012">
    <property type="protein sequence ID" value="KAL2065284.1"/>
    <property type="molecule type" value="Genomic_DNA"/>
</dbReference>
<accession>A0ABR4C7M4</accession>
<evidence type="ECO:0000256" key="2">
    <source>
        <dbReference type="SAM" id="Phobius"/>
    </source>
</evidence>
<feature type="region of interest" description="Disordered" evidence="1">
    <location>
        <begin position="161"/>
        <end position="270"/>
    </location>
</feature>
<keyword evidence="2" id="KW-0472">Membrane</keyword>
<proteinExistence type="predicted"/>
<feature type="transmembrane region" description="Helical" evidence="2">
    <location>
        <begin position="299"/>
        <end position="318"/>
    </location>
</feature>
<feature type="chain" id="PRO_5045949495" evidence="3">
    <location>
        <begin position="32"/>
        <end position="321"/>
    </location>
</feature>
<comment type="caution">
    <text evidence="4">The sequence shown here is derived from an EMBL/GenBank/DDBJ whole genome shotgun (WGS) entry which is preliminary data.</text>
</comment>